<dbReference type="InterPro" id="IPR053167">
    <property type="entry name" value="Spore_coat_component"/>
</dbReference>
<evidence type="ECO:0000313" key="4">
    <source>
        <dbReference type="Proteomes" id="UP000542405"/>
    </source>
</evidence>
<accession>A0A848NFD7</accession>
<feature type="domain" description="Spore coat protein U/FanG" evidence="2">
    <location>
        <begin position="187"/>
        <end position="311"/>
    </location>
</feature>
<sequence length="319" mass="33866">MLNTLRSLTLLLALLAGLPATALAADNNCQGGTAPPINFGSFYSWQLYNSQNSRQFDSKFTCNFFSLINLGTNSQLKVTARSANNGAMTALFGIARLPYKLYSDAKGTINLPFGQQVDLPQGGLSFLGAGGSVGGSVQLFLETQAGSVPTATYYSDTITLTWEWGYCSLGALGLCAPWSWHSGTAVTTVNVTVDVRKSCLFNGSAAVLDFGSQPLVSLFKPATARLNLYCTLLVPFKMYFGEGENAAGGMRRMKGAGNNYIAYQLYLPGTNTAIPANTPLGGTGLGVTQEVTIEGRVNPGQADVPVGDYIDRPIVVIEY</sequence>
<protein>
    <submittedName>
        <fullName evidence="3">Spore coat U domain-containing protein</fullName>
    </submittedName>
</protein>
<dbReference type="AlphaFoldDB" id="A0A848NFD7"/>
<name>A0A848NFD7_9BURK</name>
<evidence type="ECO:0000256" key="1">
    <source>
        <dbReference type="SAM" id="SignalP"/>
    </source>
</evidence>
<evidence type="ECO:0000313" key="3">
    <source>
        <dbReference type="EMBL" id="NMU89301.1"/>
    </source>
</evidence>
<dbReference type="Pfam" id="PF05229">
    <property type="entry name" value="SCPU"/>
    <property type="match status" value="2"/>
</dbReference>
<dbReference type="EMBL" id="JABBZE010000029">
    <property type="protein sequence ID" value="NMU89301.1"/>
    <property type="molecule type" value="Genomic_DNA"/>
</dbReference>
<keyword evidence="1" id="KW-0732">Signal</keyword>
<dbReference type="PANTHER" id="PTHR37089:SF1">
    <property type="entry name" value="MEMBRANE PROTEIN"/>
    <property type="match status" value="1"/>
</dbReference>
<dbReference type="Proteomes" id="UP000542405">
    <property type="component" value="Unassembled WGS sequence"/>
</dbReference>
<comment type="caution">
    <text evidence="3">The sequence shown here is derived from an EMBL/GenBank/DDBJ whole genome shotgun (WGS) entry which is preliminary data.</text>
</comment>
<feature type="chain" id="PRO_5032360435" evidence="1">
    <location>
        <begin position="25"/>
        <end position="319"/>
    </location>
</feature>
<dbReference type="PANTHER" id="PTHR37089">
    <property type="entry name" value="PROTEIN U-RELATED"/>
    <property type="match status" value="1"/>
</dbReference>
<dbReference type="SMART" id="SM00972">
    <property type="entry name" value="SCPU"/>
    <property type="match status" value="2"/>
</dbReference>
<reference evidence="3 4" key="1">
    <citation type="submission" date="2020-04" db="EMBL/GenBank/DDBJ databases">
        <title>Achromobacter ruhlandii genome sequencing and assembly.</title>
        <authorList>
            <person name="Martins R.C.R."/>
            <person name="Perdigao-Neto L.V."/>
            <person name="Levin A.S.S."/>
            <person name="Costa S.F."/>
        </authorList>
    </citation>
    <scope>NUCLEOTIDE SEQUENCE [LARGE SCALE GENOMIC DNA]</scope>
    <source>
        <strain evidence="3 4">9035ralo</strain>
    </source>
</reference>
<dbReference type="InterPro" id="IPR007893">
    <property type="entry name" value="Spore_coat_U/FanG"/>
</dbReference>
<proteinExistence type="predicted"/>
<evidence type="ECO:0000259" key="2">
    <source>
        <dbReference type="Pfam" id="PF05229"/>
    </source>
</evidence>
<gene>
    <name evidence="3" type="ORF">HGQ98_05330</name>
</gene>
<feature type="signal peptide" evidence="1">
    <location>
        <begin position="1"/>
        <end position="24"/>
    </location>
</feature>
<dbReference type="RefSeq" id="WP_063583645.1">
    <property type="nucleotide sequence ID" value="NZ_JABBZE010000029.1"/>
</dbReference>
<feature type="domain" description="Spore coat protein U/FanG" evidence="2">
    <location>
        <begin position="22"/>
        <end position="161"/>
    </location>
</feature>
<organism evidence="3 4">
    <name type="scientific">Achromobacter ruhlandii</name>
    <dbReference type="NCBI Taxonomy" id="72557"/>
    <lineage>
        <taxon>Bacteria</taxon>
        <taxon>Pseudomonadati</taxon>
        <taxon>Pseudomonadota</taxon>
        <taxon>Betaproteobacteria</taxon>
        <taxon>Burkholderiales</taxon>
        <taxon>Alcaligenaceae</taxon>
        <taxon>Achromobacter</taxon>
    </lineage>
</organism>